<evidence type="ECO:0000259" key="4">
    <source>
        <dbReference type="PROSITE" id="PS01124"/>
    </source>
</evidence>
<keyword evidence="1" id="KW-0805">Transcription regulation</keyword>
<evidence type="ECO:0000256" key="2">
    <source>
        <dbReference type="ARBA" id="ARBA00023125"/>
    </source>
</evidence>
<dbReference type="SUPFAM" id="SSF46689">
    <property type="entry name" value="Homeodomain-like"/>
    <property type="match status" value="1"/>
</dbReference>
<dbReference type="PROSITE" id="PS01124">
    <property type="entry name" value="HTH_ARAC_FAMILY_2"/>
    <property type="match status" value="1"/>
</dbReference>
<evidence type="ECO:0000256" key="1">
    <source>
        <dbReference type="ARBA" id="ARBA00023015"/>
    </source>
</evidence>
<dbReference type="RefSeq" id="WP_249658293.1">
    <property type="nucleotide sequence ID" value="NZ_JAMFMA010000003.1"/>
</dbReference>
<dbReference type="InterPro" id="IPR020449">
    <property type="entry name" value="Tscrpt_reg_AraC-type_HTH"/>
</dbReference>
<dbReference type="Proteomes" id="UP001203607">
    <property type="component" value="Unassembled WGS sequence"/>
</dbReference>
<dbReference type="InterPro" id="IPR009057">
    <property type="entry name" value="Homeodomain-like_sf"/>
</dbReference>
<evidence type="ECO:0000313" key="5">
    <source>
        <dbReference type="EMBL" id="MCL6275105.1"/>
    </source>
</evidence>
<evidence type="ECO:0000256" key="3">
    <source>
        <dbReference type="ARBA" id="ARBA00023163"/>
    </source>
</evidence>
<dbReference type="SMART" id="SM00342">
    <property type="entry name" value="HTH_ARAC"/>
    <property type="match status" value="1"/>
</dbReference>
<dbReference type="PANTHER" id="PTHR43280">
    <property type="entry name" value="ARAC-FAMILY TRANSCRIPTIONAL REGULATOR"/>
    <property type="match status" value="1"/>
</dbReference>
<keyword evidence="6" id="KW-1185">Reference proteome</keyword>
<keyword evidence="3" id="KW-0804">Transcription</keyword>
<reference evidence="5 6" key="1">
    <citation type="submission" date="2022-05" db="EMBL/GenBank/DDBJ databases">
        <authorList>
            <person name="Park J.-S."/>
        </authorList>
    </citation>
    <scope>NUCLEOTIDE SEQUENCE [LARGE SCALE GENOMIC DNA]</scope>
    <source>
        <strain evidence="5 6">2012CJ35-5</strain>
    </source>
</reference>
<dbReference type="Pfam" id="PF12833">
    <property type="entry name" value="HTH_18"/>
    <property type="match status" value="1"/>
</dbReference>
<gene>
    <name evidence="5" type="ORF">M3P19_13885</name>
</gene>
<dbReference type="EMBL" id="JAMFMA010000003">
    <property type="protein sequence ID" value="MCL6275105.1"/>
    <property type="molecule type" value="Genomic_DNA"/>
</dbReference>
<dbReference type="Gene3D" id="1.10.10.60">
    <property type="entry name" value="Homeodomain-like"/>
    <property type="match status" value="1"/>
</dbReference>
<dbReference type="PRINTS" id="PR00032">
    <property type="entry name" value="HTHARAC"/>
</dbReference>
<dbReference type="PANTHER" id="PTHR43280:SF32">
    <property type="entry name" value="TRANSCRIPTIONAL REGULATORY PROTEIN"/>
    <property type="match status" value="1"/>
</dbReference>
<comment type="caution">
    <text evidence="5">The sequence shown here is derived from an EMBL/GenBank/DDBJ whole genome shotgun (WGS) entry which is preliminary data.</text>
</comment>
<evidence type="ECO:0000313" key="6">
    <source>
        <dbReference type="Proteomes" id="UP001203607"/>
    </source>
</evidence>
<name>A0ABT0PUN8_9FLAO</name>
<keyword evidence="2" id="KW-0238">DNA-binding</keyword>
<organism evidence="5 6">
    <name type="scientific">Flagellimonas spongiicola</name>
    <dbReference type="NCBI Taxonomy" id="2942208"/>
    <lineage>
        <taxon>Bacteria</taxon>
        <taxon>Pseudomonadati</taxon>
        <taxon>Bacteroidota</taxon>
        <taxon>Flavobacteriia</taxon>
        <taxon>Flavobacteriales</taxon>
        <taxon>Flavobacteriaceae</taxon>
        <taxon>Flagellimonas</taxon>
    </lineage>
</organism>
<dbReference type="InterPro" id="IPR018060">
    <property type="entry name" value="HTH_AraC"/>
</dbReference>
<accession>A0ABT0PUN8</accession>
<protein>
    <submittedName>
        <fullName evidence="5">Helix-turn-helix domain-containing protein</fullName>
    </submittedName>
</protein>
<proteinExistence type="predicted"/>
<sequence length="299" mass="34782">MKHFSSLSEYLGYLNFPRPEHPLLSVVPIDSTLMHGFRDSSPPITNDFYSISLKKLVSGNLSYGRTKYDFANGAMVFMAPRQIAQWDDFIEIEDQGFFITFHEDFIRGTGLSDKIKAYGYFSYTINEALHLSPKEENIMQSIFDTIKSEYRNNQDEFSKDIIISQLETLLKFADRFYKRQFINRQESSSKLLDKFNTELRRYYEDDHLNGLPNLNTIAELLTVSQRYLSDTLKTETGKSGKEHINQFILEKAKDELLGSLKSISEIAYELGFDYPQNFSKMFKRETGMSPKSFLKQQLN</sequence>
<feature type="domain" description="HTH araC/xylS-type" evidence="4">
    <location>
        <begin position="197"/>
        <end position="296"/>
    </location>
</feature>